<dbReference type="SUPFAM" id="SSF51556">
    <property type="entry name" value="Metallo-dependent hydrolases"/>
    <property type="match status" value="1"/>
</dbReference>
<dbReference type="PANTHER" id="PTHR43114">
    <property type="entry name" value="ADENINE DEAMINASE"/>
    <property type="match status" value="1"/>
</dbReference>
<comment type="catalytic activity">
    <reaction evidence="5">
        <text>adenine + H2O + H(+) = hypoxanthine + NH4(+)</text>
        <dbReference type="Rhea" id="RHEA:23688"/>
        <dbReference type="ChEBI" id="CHEBI:15377"/>
        <dbReference type="ChEBI" id="CHEBI:15378"/>
        <dbReference type="ChEBI" id="CHEBI:16708"/>
        <dbReference type="ChEBI" id="CHEBI:17368"/>
        <dbReference type="ChEBI" id="CHEBI:28938"/>
        <dbReference type="EC" id="3.5.4.2"/>
    </reaction>
</comment>
<keyword evidence="8" id="KW-1185">Reference proteome</keyword>
<dbReference type="NCBIfam" id="NF006850">
    <property type="entry name" value="PRK09358.1-6"/>
    <property type="match status" value="1"/>
</dbReference>
<gene>
    <name evidence="7" type="ORF">HFP15_01025</name>
</gene>
<evidence type="ECO:0000313" key="8">
    <source>
        <dbReference type="Proteomes" id="UP000715441"/>
    </source>
</evidence>
<keyword evidence="4 5" id="KW-0546">Nucleotide metabolism</keyword>
<dbReference type="InterPro" id="IPR028892">
    <property type="entry name" value="ADE"/>
</dbReference>
<dbReference type="Gene3D" id="3.20.20.140">
    <property type="entry name" value="Metal-dependent hydrolases"/>
    <property type="match status" value="1"/>
</dbReference>
<feature type="binding site" evidence="5">
    <location>
        <position position="408"/>
    </location>
    <ligand>
        <name>substrate</name>
    </ligand>
</feature>
<dbReference type="InterPro" id="IPR006330">
    <property type="entry name" value="Ado/ade_deaminase"/>
</dbReference>
<keyword evidence="3 5" id="KW-0862">Zinc</keyword>
<feature type="binding site" evidence="5">
    <location>
        <position position="407"/>
    </location>
    <ligand>
        <name>Zn(2+)</name>
        <dbReference type="ChEBI" id="CHEBI:29105"/>
        <note>catalytic</note>
    </ligand>
</feature>
<feature type="binding site" evidence="5">
    <location>
        <position position="326"/>
    </location>
    <ligand>
        <name>Zn(2+)</name>
        <dbReference type="ChEBI" id="CHEBI:29105"/>
        <note>catalytic</note>
    </ligand>
</feature>
<keyword evidence="2 5" id="KW-0378">Hydrolase</keyword>
<accession>A0ABX1IXG1</accession>
<dbReference type="EC" id="3.5.4.2" evidence="5"/>
<keyword evidence="1 5" id="KW-0479">Metal-binding</keyword>
<evidence type="ECO:0000313" key="7">
    <source>
        <dbReference type="EMBL" id="NKQ51459.1"/>
    </source>
</evidence>
<proteinExistence type="inferred from homology"/>
<feature type="binding site" evidence="5">
    <location>
        <position position="151"/>
    </location>
    <ligand>
        <name>Zn(2+)</name>
        <dbReference type="ChEBI" id="CHEBI:29105"/>
        <note>catalytic</note>
    </ligand>
</feature>
<reference evidence="7 8" key="1">
    <citation type="submission" date="2020-04" db="EMBL/GenBank/DDBJ databases">
        <title>Novel species.</title>
        <authorList>
            <person name="Teo W.F.A."/>
            <person name="Lipun K."/>
            <person name="Srisuk N."/>
            <person name="Duangmal K."/>
        </authorList>
    </citation>
    <scope>NUCLEOTIDE SEQUENCE [LARGE SCALE GENOMIC DNA]</scope>
    <source>
        <strain evidence="7 8">K13G38</strain>
    </source>
</reference>
<dbReference type="Pfam" id="PF00962">
    <property type="entry name" value="A_deaminase"/>
    <property type="match status" value="1"/>
</dbReference>
<evidence type="ECO:0000256" key="1">
    <source>
        <dbReference type="ARBA" id="ARBA00022723"/>
    </source>
</evidence>
<name>A0ABX1IXG1_9PSEU</name>
<dbReference type="CDD" id="cd01320">
    <property type="entry name" value="ADA"/>
    <property type="match status" value="1"/>
</dbReference>
<feature type="binding site" evidence="5">
    <location>
        <position position="149"/>
    </location>
    <ligand>
        <name>Zn(2+)</name>
        <dbReference type="ChEBI" id="CHEBI:29105"/>
        <note>catalytic</note>
    </ligand>
</feature>
<dbReference type="GO" id="GO:0016787">
    <property type="term" value="F:hydrolase activity"/>
    <property type="evidence" value="ECO:0007669"/>
    <property type="project" value="UniProtKB-KW"/>
</dbReference>
<dbReference type="InterPro" id="IPR001365">
    <property type="entry name" value="A_deaminase_dom"/>
</dbReference>
<dbReference type="HAMAP" id="MF_01962">
    <property type="entry name" value="Adenine_deaminase"/>
    <property type="match status" value="1"/>
</dbReference>
<dbReference type="Proteomes" id="UP000715441">
    <property type="component" value="Unassembled WGS sequence"/>
</dbReference>
<evidence type="ECO:0000256" key="4">
    <source>
        <dbReference type="ARBA" id="ARBA00023080"/>
    </source>
</evidence>
<evidence type="ECO:0000256" key="3">
    <source>
        <dbReference type="ARBA" id="ARBA00022833"/>
    </source>
</evidence>
<dbReference type="PANTHER" id="PTHR43114:SF6">
    <property type="entry name" value="ADENINE DEAMINASE"/>
    <property type="match status" value="1"/>
</dbReference>
<organism evidence="7 8">
    <name type="scientific">Amycolatopsis acididurans</name>
    <dbReference type="NCBI Taxonomy" id="2724524"/>
    <lineage>
        <taxon>Bacteria</taxon>
        <taxon>Bacillati</taxon>
        <taxon>Actinomycetota</taxon>
        <taxon>Actinomycetes</taxon>
        <taxon>Pseudonocardiales</taxon>
        <taxon>Pseudonocardiaceae</taxon>
        <taxon>Amycolatopsis</taxon>
    </lineage>
</organism>
<protein>
    <recommendedName>
        <fullName evidence="5">Adenine deaminase</fullName>
        <shortName evidence="5">ADE</shortName>
        <ecNumber evidence="5">3.5.4.2</ecNumber>
    </recommendedName>
    <alternativeName>
        <fullName evidence="5">Adenine aminohydrolase</fullName>
        <shortName evidence="5">AAH</shortName>
    </alternativeName>
</protein>
<dbReference type="EMBL" id="JAAXLS010000001">
    <property type="protein sequence ID" value="NKQ51459.1"/>
    <property type="molecule type" value="Genomic_DNA"/>
</dbReference>
<feature type="site" description="Important for catalytic activity" evidence="5">
    <location>
        <position position="350"/>
    </location>
</feature>
<comment type="caution">
    <text evidence="7">The sequence shown here is derived from an EMBL/GenBank/DDBJ whole genome shotgun (WGS) entry which is preliminary data.</text>
</comment>
<sequence length="460" mass="50093">MTDRSDSNCGPRYGQACRVATGWPSRSGVSSRPCRRPNSSRRLGCCGTGRLRPGGCPAARRAVRAAPSSARTACRPSSCATTTAPSPTLPFRPIQVVHAGPVRFVRFRCRIAPIGRAFPAAGRRGADAPDPQAPVASPTVTVLPKAELHLHIEGTLEPEMVFELARRNDVALPYRDIDDLRARYRFADLQSFLDIYYANMAVLRTTRDFHDLAAAYLRRCPEQGVRHAEIFFDPQAHLARGVPMSAVVEGLSGAIGEFPEVSAKLILCFLRDQSADSAEETLRRAEPHLDDIVGVGLDSAEIGHPPSKFATVFAAARKLGLEPVAHAGEEGPPAYVREALDVLGVRRVDHGIRAMEDPDLVARLRRERVPLTVCPLSNVRLGCVPDIAHHPLPAMLAEGLNVSVHSDDPAYFGGYVTANLAALRLSEDQLRLLAANSFESSFVTAQARERYLAEVRAWRP</sequence>
<feature type="domain" description="Adenosine deaminase" evidence="6">
    <location>
        <begin position="144"/>
        <end position="457"/>
    </location>
</feature>
<evidence type="ECO:0000259" key="6">
    <source>
        <dbReference type="Pfam" id="PF00962"/>
    </source>
</evidence>
<evidence type="ECO:0000256" key="2">
    <source>
        <dbReference type="ARBA" id="ARBA00022801"/>
    </source>
</evidence>
<evidence type="ECO:0000256" key="5">
    <source>
        <dbReference type="HAMAP-Rule" id="MF_01962"/>
    </source>
</evidence>
<comment type="cofactor">
    <cofactor evidence="5">
        <name>Zn(2+)</name>
        <dbReference type="ChEBI" id="CHEBI:29105"/>
    </cofactor>
    <text evidence="5">Binds 1 zinc ion per subunit.</text>
</comment>
<feature type="active site" description="Proton donor" evidence="5">
    <location>
        <position position="329"/>
    </location>
</feature>
<comment type="function">
    <text evidence="5">Catalyzes the hydrolytic deamination of adenine to hypoxanthine. Plays an important role in the purine salvage pathway and in nitrogen catabolism.</text>
</comment>
<dbReference type="NCBIfam" id="TIGR01430">
    <property type="entry name" value="aden_deam"/>
    <property type="match status" value="1"/>
</dbReference>
<dbReference type="InterPro" id="IPR032466">
    <property type="entry name" value="Metal_Hydrolase"/>
</dbReference>
<comment type="similarity">
    <text evidence="5">Belongs to the metallo-dependent hydrolases superfamily. Adenosine and AMP deaminases family. Adenine deaminase type 2 subfamily.</text>
</comment>